<comment type="subcellular location">
    <subcellularLocation>
        <location evidence="1">Cell membrane</location>
        <topology evidence="1">Multi-pass membrane protein</topology>
    </subcellularLocation>
</comment>
<dbReference type="PANTHER" id="PTHR23531:SF1">
    <property type="entry name" value="QUINOLENE RESISTANCE PROTEIN NORA"/>
    <property type="match status" value="1"/>
</dbReference>
<evidence type="ECO:0000256" key="4">
    <source>
        <dbReference type="ARBA" id="ARBA00022989"/>
    </source>
</evidence>
<dbReference type="InterPro" id="IPR020846">
    <property type="entry name" value="MFS_dom"/>
</dbReference>
<evidence type="ECO:0000259" key="7">
    <source>
        <dbReference type="PROSITE" id="PS50850"/>
    </source>
</evidence>
<feature type="transmembrane region" description="Helical" evidence="6">
    <location>
        <begin position="274"/>
        <end position="293"/>
    </location>
</feature>
<dbReference type="PROSITE" id="PS00217">
    <property type="entry name" value="SUGAR_TRANSPORT_2"/>
    <property type="match status" value="1"/>
</dbReference>
<evidence type="ECO:0000256" key="5">
    <source>
        <dbReference type="ARBA" id="ARBA00023136"/>
    </source>
</evidence>
<feature type="transmembrane region" description="Helical" evidence="6">
    <location>
        <begin position="299"/>
        <end position="316"/>
    </location>
</feature>
<keyword evidence="4 6" id="KW-1133">Transmembrane helix</keyword>
<feature type="transmembrane region" description="Helical" evidence="6">
    <location>
        <begin position="337"/>
        <end position="355"/>
    </location>
</feature>
<evidence type="ECO:0000256" key="1">
    <source>
        <dbReference type="ARBA" id="ARBA00004651"/>
    </source>
</evidence>
<comment type="caution">
    <text evidence="8">The sequence shown here is derived from an EMBL/GenBank/DDBJ whole genome shotgun (WGS) entry which is preliminary data.</text>
</comment>
<dbReference type="GO" id="GO:0022857">
    <property type="term" value="F:transmembrane transporter activity"/>
    <property type="evidence" value="ECO:0007669"/>
    <property type="project" value="InterPro"/>
</dbReference>
<feature type="domain" description="Major facilitator superfamily (MFS) profile" evidence="7">
    <location>
        <begin position="10"/>
        <end position="390"/>
    </location>
</feature>
<feature type="transmembrane region" description="Helical" evidence="6">
    <location>
        <begin position="367"/>
        <end position="386"/>
    </location>
</feature>
<feature type="transmembrane region" description="Helical" evidence="6">
    <location>
        <begin position="12"/>
        <end position="37"/>
    </location>
</feature>
<organism evidence="8 9">
    <name type="scientific">Staphylococcus shinii</name>
    <dbReference type="NCBI Taxonomy" id="2912228"/>
    <lineage>
        <taxon>Bacteria</taxon>
        <taxon>Bacillati</taxon>
        <taxon>Bacillota</taxon>
        <taxon>Bacilli</taxon>
        <taxon>Bacillales</taxon>
        <taxon>Staphylococcaceae</taxon>
        <taxon>Staphylococcus</taxon>
    </lineage>
</organism>
<protein>
    <submittedName>
        <fullName evidence="8">MFS transporter</fullName>
    </submittedName>
</protein>
<dbReference type="Pfam" id="PF07690">
    <property type="entry name" value="MFS_1"/>
    <property type="match status" value="1"/>
</dbReference>
<accession>A0A418IIP3</accession>
<proteinExistence type="predicted"/>
<evidence type="ECO:0000256" key="3">
    <source>
        <dbReference type="ARBA" id="ARBA00022692"/>
    </source>
</evidence>
<dbReference type="InterPro" id="IPR052714">
    <property type="entry name" value="MFS_Exporter"/>
</dbReference>
<keyword evidence="9" id="KW-1185">Reference proteome</keyword>
<keyword evidence="5 6" id="KW-0472">Membrane</keyword>
<feature type="transmembrane region" description="Helical" evidence="6">
    <location>
        <begin position="100"/>
        <end position="124"/>
    </location>
</feature>
<dbReference type="Gene3D" id="1.20.1250.20">
    <property type="entry name" value="MFS general substrate transporter like domains"/>
    <property type="match status" value="1"/>
</dbReference>
<dbReference type="EMBL" id="QXUF01000006">
    <property type="protein sequence ID" value="RIN02777.1"/>
    <property type="molecule type" value="Genomic_DNA"/>
</dbReference>
<dbReference type="AlphaFoldDB" id="A0A418IIP3"/>
<evidence type="ECO:0000256" key="2">
    <source>
        <dbReference type="ARBA" id="ARBA00022448"/>
    </source>
</evidence>
<name>A0A418IIP3_9STAP</name>
<feature type="transmembrane region" description="Helical" evidence="6">
    <location>
        <begin position="214"/>
        <end position="235"/>
    </location>
</feature>
<feature type="transmembrane region" description="Helical" evidence="6">
    <location>
        <begin position="165"/>
        <end position="184"/>
    </location>
</feature>
<keyword evidence="2" id="KW-0813">Transport</keyword>
<dbReference type="GO" id="GO:0005886">
    <property type="term" value="C:plasma membrane"/>
    <property type="evidence" value="ECO:0007669"/>
    <property type="project" value="UniProtKB-SubCell"/>
</dbReference>
<dbReference type="PANTHER" id="PTHR23531">
    <property type="entry name" value="QUINOLENE RESISTANCE PROTEIN NORA"/>
    <property type="match status" value="1"/>
</dbReference>
<dbReference type="InterPro" id="IPR036259">
    <property type="entry name" value="MFS_trans_sf"/>
</dbReference>
<dbReference type="RefSeq" id="WP_107548550.1">
    <property type="nucleotide sequence ID" value="NZ_CP068712.1"/>
</dbReference>
<evidence type="ECO:0000256" key="6">
    <source>
        <dbReference type="SAM" id="Phobius"/>
    </source>
</evidence>
<dbReference type="InterPro" id="IPR011701">
    <property type="entry name" value="MFS"/>
</dbReference>
<feature type="transmembrane region" description="Helical" evidence="6">
    <location>
        <begin position="49"/>
        <end position="70"/>
    </location>
</feature>
<evidence type="ECO:0000313" key="9">
    <source>
        <dbReference type="Proteomes" id="UP000286317"/>
    </source>
</evidence>
<feature type="transmembrane region" description="Helical" evidence="6">
    <location>
        <begin position="241"/>
        <end position="262"/>
    </location>
</feature>
<evidence type="ECO:0000313" key="8">
    <source>
        <dbReference type="EMBL" id="RIN02777.1"/>
    </source>
</evidence>
<dbReference type="OrthoDB" id="9814001at2"/>
<keyword evidence="3 6" id="KW-0812">Transmembrane</keyword>
<dbReference type="CDD" id="cd17489">
    <property type="entry name" value="MFS_YfcJ_like"/>
    <property type="match status" value="1"/>
</dbReference>
<dbReference type="PROSITE" id="PS50850">
    <property type="entry name" value="MFS"/>
    <property type="match status" value="1"/>
</dbReference>
<dbReference type="Proteomes" id="UP000286317">
    <property type="component" value="Unassembled WGS sequence"/>
</dbReference>
<reference evidence="8 9" key="1">
    <citation type="journal article" date="2016" name="Front. Microbiol.">
        <title>Comprehensive Phylogenetic Analysis of Bovine Non-aureus Staphylococci Species Based on Whole-Genome Sequencing.</title>
        <authorList>
            <person name="Naushad S."/>
            <person name="Barkema H.W."/>
            <person name="Luby C."/>
            <person name="Condas L.A."/>
            <person name="Nobrega D.B."/>
            <person name="Carson D.A."/>
            <person name="De Buck J."/>
        </authorList>
    </citation>
    <scope>NUCLEOTIDE SEQUENCE [LARGE SCALE GENOMIC DNA]</scope>
    <source>
        <strain evidence="8 9">SNUC 4554</strain>
    </source>
</reference>
<feature type="transmembrane region" description="Helical" evidence="6">
    <location>
        <begin position="77"/>
        <end position="94"/>
    </location>
</feature>
<sequence length="393" mass="43301">MQTNKLWTKQFISVSLINFLLTLVFYLLMVTIATFAINHYQSSISQSGLVSGIFIIGGVIGRLFAGYFINRFGLKRLLLITIIICLAIISIYFINTNVQFLILIRLLHGIPHGMALTIISSIATQIIPESRKSEGISYYSMSTTLATAFGPFLGILMIHYISFSILFSFCFIIMCIALIMSIFIKAPKSSEFKTASVNLEKGTSFLKNIIEPRVIPVGLIILLLSFAYSGVLTYLNLYASQLNLTSIASLFFVVYAIVVLLTRPAAGKLMDNRGNHIVVYPAIIFYAISMFMLSQVTSGIILLLISAIMGLGFGNLQSATQVLAVKSAPISRISIATSTYFIFFDAGLGLSPYLLGYVTPLTGYGNMYAIMGIIIIITGILYFFLIQNKKLNI</sequence>
<dbReference type="InterPro" id="IPR005829">
    <property type="entry name" value="Sugar_transporter_CS"/>
</dbReference>
<dbReference type="SUPFAM" id="SSF103473">
    <property type="entry name" value="MFS general substrate transporter"/>
    <property type="match status" value="1"/>
</dbReference>
<gene>
    <name evidence="8" type="ORF">BU112_01550</name>
</gene>
<feature type="transmembrane region" description="Helical" evidence="6">
    <location>
        <begin position="136"/>
        <end position="159"/>
    </location>
</feature>